<dbReference type="CDD" id="cd02440">
    <property type="entry name" value="AdoMet_MTases"/>
    <property type="match status" value="1"/>
</dbReference>
<dbReference type="Pfam" id="PF13649">
    <property type="entry name" value="Methyltransf_25"/>
    <property type="match status" value="1"/>
</dbReference>
<dbReference type="GO" id="GO:0032259">
    <property type="term" value="P:methylation"/>
    <property type="evidence" value="ECO:0007669"/>
    <property type="project" value="UniProtKB-KW"/>
</dbReference>
<gene>
    <name evidence="2" type="ORF">FHU41_001207</name>
</gene>
<keyword evidence="2" id="KW-0808">Transferase</keyword>
<dbReference type="GO" id="GO:0008168">
    <property type="term" value="F:methyltransferase activity"/>
    <property type="evidence" value="ECO:0007669"/>
    <property type="project" value="UniProtKB-KW"/>
</dbReference>
<evidence type="ECO:0000313" key="2">
    <source>
        <dbReference type="EMBL" id="NYE94986.1"/>
    </source>
</evidence>
<evidence type="ECO:0000313" key="3">
    <source>
        <dbReference type="Proteomes" id="UP000521748"/>
    </source>
</evidence>
<reference evidence="2 3" key="1">
    <citation type="submission" date="2020-07" db="EMBL/GenBank/DDBJ databases">
        <title>Sequencing the genomes of 1000 actinobacteria strains.</title>
        <authorList>
            <person name="Klenk H.-P."/>
        </authorList>
    </citation>
    <scope>NUCLEOTIDE SEQUENCE [LARGE SCALE GENOMIC DNA]</scope>
    <source>
        <strain evidence="2 3">DSM 102047</strain>
    </source>
</reference>
<feature type="domain" description="Methyltransferase" evidence="1">
    <location>
        <begin position="39"/>
        <end position="132"/>
    </location>
</feature>
<dbReference type="EMBL" id="JACBYQ010000001">
    <property type="protein sequence ID" value="NYE94986.1"/>
    <property type="molecule type" value="Genomic_DNA"/>
</dbReference>
<organism evidence="2 3">
    <name type="scientific">Psychromicrobium silvestre</name>
    <dbReference type="NCBI Taxonomy" id="1645614"/>
    <lineage>
        <taxon>Bacteria</taxon>
        <taxon>Bacillati</taxon>
        <taxon>Actinomycetota</taxon>
        <taxon>Actinomycetes</taxon>
        <taxon>Micrococcales</taxon>
        <taxon>Micrococcaceae</taxon>
        <taxon>Psychromicrobium</taxon>
    </lineage>
</organism>
<proteinExistence type="predicted"/>
<evidence type="ECO:0000259" key="1">
    <source>
        <dbReference type="Pfam" id="PF13649"/>
    </source>
</evidence>
<dbReference type="PANTHER" id="PTHR43591:SF24">
    <property type="entry name" value="2-METHOXY-6-POLYPRENYL-1,4-BENZOQUINOL METHYLASE, MITOCHONDRIAL"/>
    <property type="match status" value="1"/>
</dbReference>
<keyword evidence="2" id="KW-0489">Methyltransferase</keyword>
<dbReference type="RefSeq" id="WP_179388688.1">
    <property type="nucleotide sequence ID" value="NZ_JACBYQ010000001.1"/>
</dbReference>
<dbReference type="InterPro" id="IPR029063">
    <property type="entry name" value="SAM-dependent_MTases_sf"/>
</dbReference>
<dbReference type="Gene3D" id="3.40.50.150">
    <property type="entry name" value="Vaccinia Virus protein VP39"/>
    <property type="match status" value="1"/>
</dbReference>
<sequence length="265" mass="27873">MSSLWDQAAPGITSWSAELWQPLADHLVRKAQPAPGERVFDACCGTGTSAIPAARAVGSSGWVDAVDISAELISQAQKNARGLAQAHFSVGEVEHWQAPEPYDLVLCGFGLFFLGEPPAALKLLTDLLRPGGRLAVSSWCGRPFGPLAELVLEVAAAEGGGVREASAEVRNIGRLNSASKLSSFLEAGGLDGIEVELIEHRVPLTAESAWSFVQGSLLIEALPGDPAAVQRVRERVGAAITTGLNLHADALLAVGTLKWNRLTLT</sequence>
<dbReference type="SUPFAM" id="SSF53335">
    <property type="entry name" value="S-adenosyl-L-methionine-dependent methyltransferases"/>
    <property type="match status" value="1"/>
</dbReference>
<accession>A0A7Y9S7A1</accession>
<dbReference type="PANTHER" id="PTHR43591">
    <property type="entry name" value="METHYLTRANSFERASE"/>
    <property type="match status" value="1"/>
</dbReference>
<keyword evidence="3" id="KW-1185">Reference proteome</keyword>
<name>A0A7Y9S7A1_9MICC</name>
<comment type="caution">
    <text evidence="2">The sequence shown here is derived from an EMBL/GenBank/DDBJ whole genome shotgun (WGS) entry which is preliminary data.</text>
</comment>
<dbReference type="Proteomes" id="UP000521748">
    <property type="component" value="Unassembled WGS sequence"/>
</dbReference>
<dbReference type="AlphaFoldDB" id="A0A7Y9S7A1"/>
<protein>
    <submittedName>
        <fullName evidence="2">SAM-dependent methyltransferase</fullName>
    </submittedName>
</protein>
<dbReference type="InterPro" id="IPR041698">
    <property type="entry name" value="Methyltransf_25"/>
</dbReference>